<keyword evidence="2" id="KW-0964">Secreted</keyword>
<proteinExistence type="predicted"/>
<comment type="caution">
    <text evidence="4">Lacks conserved residue(s) required for the propagation of feature annotation.</text>
</comment>
<dbReference type="Ensembl" id="ENSPMAT00000003779.1">
    <property type="protein sequence ID" value="ENSPMAP00000003763.1"/>
    <property type="gene ID" value="ENSPMAG00000003452.1"/>
</dbReference>
<accession>S4REY1</accession>
<dbReference type="SUPFAM" id="SSF57603">
    <property type="entry name" value="FnI-like domain"/>
    <property type="match status" value="2"/>
</dbReference>
<dbReference type="HOGENOM" id="CLU_961651_0_0_1"/>
<feature type="disulfide bond" evidence="4">
    <location>
        <begin position="189"/>
        <end position="243"/>
    </location>
</feature>
<evidence type="ECO:0000313" key="7">
    <source>
        <dbReference type="Ensembl" id="ENSPMAP00000003763.1"/>
    </source>
</evidence>
<feature type="disulfide bond" evidence="4">
    <location>
        <begin position="178"/>
        <end position="227"/>
    </location>
</feature>
<dbReference type="AlphaFoldDB" id="S4REY1"/>
<dbReference type="Gene3D" id="2.10.90.10">
    <property type="entry name" value="Cystine-knot cytokines"/>
    <property type="match status" value="1"/>
</dbReference>
<reference evidence="7" key="1">
    <citation type="submission" date="2025-08" db="UniProtKB">
        <authorList>
            <consortium name="Ensembl"/>
        </authorList>
    </citation>
    <scope>IDENTIFICATION</scope>
</reference>
<dbReference type="InterPro" id="IPR029034">
    <property type="entry name" value="Cystine-knot_cytokine"/>
</dbReference>
<feature type="domain" description="VWFC" evidence="6">
    <location>
        <begin position="17"/>
        <end position="83"/>
    </location>
</feature>
<comment type="subcellular location">
    <subcellularLocation>
        <location evidence="1">Secreted</location>
    </subcellularLocation>
</comment>
<reference evidence="7" key="2">
    <citation type="submission" date="2025-09" db="UniProtKB">
        <authorList>
            <consortium name="Ensembl"/>
        </authorList>
    </citation>
    <scope>IDENTIFICATION</scope>
</reference>
<feature type="domain" description="VWFC" evidence="6">
    <location>
        <begin position="85"/>
        <end position="153"/>
    </location>
</feature>
<dbReference type="SMART" id="SM00041">
    <property type="entry name" value="CT"/>
    <property type="match status" value="1"/>
</dbReference>
<dbReference type="InterPro" id="IPR006208">
    <property type="entry name" value="Glyco_hormone_CN"/>
</dbReference>
<dbReference type="SMART" id="SM00214">
    <property type="entry name" value="VWC"/>
    <property type="match status" value="2"/>
</dbReference>
<dbReference type="InterPro" id="IPR006207">
    <property type="entry name" value="Cys_knot_C"/>
</dbReference>
<protein>
    <recommendedName>
        <fullName evidence="8">CTCK domain-containing protein</fullName>
    </recommendedName>
</protein>
<keyword evidence="3 4" id="KW-1015">Disulfide bond</keyword>
<dbReference type="STRING" id="7757.ENSPMAP00000003763"/>
<evidence type="ECO:0000259" key="5">
    <source>
        <dbReference type="PROSITE" id="PS01225"/>
    </source>
</evidence>
<dbReference type="OMA" id="ANTEICP"/>
<evidence type="ECO:0000256" key="4">
    <source>
        <dbReference type="PROSITE-ProRule" id="PRU00039"/>
    </source>
</evidence>
<dbReference type="GO" id="GO:0005576">
    <property type="term" value="C:extracellular region"/>
    <property type="evidence" value="ECO:0007669"/>
    <property type="project" value="UniProtKB-SubCell"/>
</dbReference>
<evidence type="ECO:0008006" key="8">
    <source>
        <dbReference type="Google" id="ProtNLM"/>
    </source>
</evidence>
<dbReference type="Pfam" id="PF00007">
    <property type="entry name" value="Cys_knot"/>
    <property type="match status" value="1"/>
</dbReference>
<sequence length="254" mass="27048">DYQDTCNCTIRTCVSDEFCTYDGIQYQFGDTWKDGLCTDCSCVMASEGGPSKYEVLCQHTSCPNCLPGESYIPVEGQCCGTCVRTSCVADDGTTYEVGQIWSLDTKGCSRCECVLAGGYAYVQCAVTQCPPVDPSCPLDLISYSANGCCQFCNRGSPRSGGRRVSRCNATPWMSADGCLSRDSVNVTGCEGACSSRSVLDAATNVYTKQCSCCSATETVTVEVEMVCPDGSARIDRFEMVAACKCDASQCGANN</sequence>
<dbReference type="Pfam" id="PF00093">
    <property type="entry name" value="VWC"/>
    <property type="match status" value="1"/>
</dbReference>
<feature type="domain" description="CTCK" evidence="5">
    <location>
        <begin position="152"/>
        <end position="251"/>
    </location>
</feature>
<name>S4REY1_PETMA</name>
<dbReference type="PROSITE" id="PS01225">
    <property type="entry name" value="CTCK_2"/>
    <property type="match status" value="1"/>
</dbReference>
<evidence type="ECO:0000256" key="3">
    <source>
        <dbReference type="ARBA" id="ARBA00023157"/>
    </source>
</evidence>
<feature type="disulfide bond" evidence="4">
    <location>
        <begin position="193"/>
        <end position="245"/>
    </location>
</feature>
<dbReference type="PROSITE" id="PS50184">
    <property type="entry name" value="VWFC_2"/>
    <property type="match status" value="2"/>
</dbReference>
<dbReference type="PROSITE" id="PS01185">
    <property type="entry name" value="CTCK_1"/>
    <property type="match status" value="1"/>
</dbReference>
<evidence type="ECO:0000256" key="1">
    <source>
        <dbReference type="ARBA" id="ARBA00004613"/>
    </source>
</evidence>
<dbReference type="InterPro" id="IPR001007">
    <property type="entry name" value="VWF_dom"/>
</dbReference>
<dbReference type="PROSITE" id="PS01208">
    <property type="entry name" value="VWFC_1"/>
    <property type="match status" value="1"/>
</dbReference>
<evidence type="ECO:0000256" key="2">
    <source>
        <dbReference type="ARBA" id="ARBA00022525"/>
    </source>
</evidence>
<organism evidence="7">
    <name type="scientific">Petromyzon marinus</name>
    <name type="common">Sea lamprey</name>
    <dbReference type="NCBI Taxonomy" id="7757"/>
    <lineage>
        <taxon>Eukaryota</taxon>
        <taxon>Metazoa</taxon>
        <taxon>Chordata</taxon>
        <taxon>Craniata</taxon>
        <taxon>Vertebrata</taxon>
        <taxon>Cyclostomata</taxon>
        <taxon>Hyperoartia</taxon>
        <taxon>Petromyzontiformes</taxon>
        <taxon>Petromyzontidae</taxon>
        <taxon>Petromyzon</taxon>
    </lineage>
</organism>
<evidence type="ECO:0000259" key="6">
    <source>
        <dbReference type="PROSITE" id="PS50184"/>
    </source>
</evidence>